<organism evidence="1 2">
    <name type="scientific">Streblomastix strix</name>
    <dbReference type="NCBI Taxonomy" id="222440"/>
    <lineage>
        <taxon>Eukaryota</taxon>
        <taxon>Metamonada</taxon>
        <taxon>Preaxostyla</taxon>
        <taxon>Oxymonadida</taxon>
        <taxon>Streblomastigidae</taxon>
        <taxon>Streblomastix</taxon>
    </lineage>
</organism>
<reference evidence="1 2" key="1">
    <citation type="submission" date="2019-03" db="EMBL/GenBank/DDBJ databases">
        <title>Single cell metagenomics reveals metabolic interactions within the superorganism composed of flagellate Streblomastix strix and complex community of Bacteroidetes bacteria on its surface.</title>
        <authorList>
            <person name="Treitli S.C."/>
            <person name="Kolisko M."/>
            <person name="Husnik F."/>
            <person name="Keeling P."/>
            <person name="Hampl V."/>
        </authorList>
    </citation>
    <scope>NUCLEOTIDE SEQUENCE [LARGE SCALE GENOMIC DNA]</scope>
    <source>
        <strain evidence="1">ST1C</strain>
    </source>
</reference>
<name>A0A5J4UIF4_9EUKA</name>
<evidence type="ECO:0000313" key="1">
    <source>
        <dbReference type="EMBL" id="KAA6369983.1"/>
    </source>
</evidence>
<dbReference type="AlphaFoldDB" id="A0A5J4UIF4"/>
<protein>
    <submittedName>
        <fullName evidence="1">Uncharacterized protein</fullName>
    </submittedName>
</protein>
<comment type="caution">
    <text evidence="1">The sequence shown here is derived from an EMBL/GenBank/DDBJ whole genome shotgun (WGS) entry which is preliminary data.</text>
</comment>
<evidence type="ECO:0000313" key="2">
    <source>
        <dbReference type="Proteomes" id="UP000324800"/>
    </source>
</evidence>
<accession>A0A5J4UIF4</accession>
<dbReference type="Proteomes" id="UP000324800">
    <property type="component" value="Unassembled WGS sequence"/>
</dbReference>
<proteinExistence type="predicted"/>
<dbReference type="EMBL" id="SNRW01015831">
    <property type="protein sequence ID" value="KAA6369983.1"/>
    <property type="molecule type" value="Genomic_DNA"/>
</dbReference>
<sequence length="129" mass="14951">MVSPADIIDGVVVPMIVVGRTISELVSEVWNRVSFKQIQCQEWESREYQRLKRLGRLQSMSKILLSVGSKIEQDIMNESDIENEIEKIEIEMDNDPFPSTIEEGNEEWVEKIMDINAHNVIDQHHSQNL</sequence>
<gene>
    <name evidence="1" type="ORF">EZS28_034488</name>
</gene>